<comment type="caution">
    <text evidence="1">The sequence shown here is derived from an EMBL/GenBank/DDBJ whole genome shotgun (WGS) entry which is preliminary data.</text>
</comment>
<evidence type="ECO:0000313" key="1">
    <source>
        <dbReference type="EMBL" id="KAH6931884.1"/>
    </source>
</evidence>
<keyword evidence="2" id="KW-1185">Reference proteome</keyword>
<gene>
    <name evidence="1" type="ORF">HPB50_001310</name>
</gene>
<reference evidence="1" key="1">
    <citation type="submission" date="2020-05" db="EMBL/GenBank/DDBJ databases">
        <title>Large-scale comparative analyses of tick genomes elucidate their genetic diversity and vector capacities.</title>
        <authorList>
            <person name="Jia N."/>
            <person name="Wang J."/>
            <person name="Shi W."/>
            <person name="Du L."/>
            <person name="Sun Y."/>
            <person name="Zhan W."/>
            <person name="Jiang J."/>
            <person name="Wang Q."/>
            <person name="Zhang B."/>
            <person name="Ji P."/>
            <person name="Sakyi L.B."/>
            <person name="Cui X."/>
            <person name="Yuan T."/>
            <person name="Jiang B."/>
            <person name="Yang W."/>
            <person name="Lam T.T.-Y."/>
            <person name="Chang Q."/>
            <person name="Ding S."/>
            <person name="Wang X."/>
            <person name="Zhu J."/>
            <person name="Ruan X."/>
            <person name="Zhao L."/>
            <person name="Wei J."/>
            <person name="Que T."/>
            <person name="Du C."/>
            <person name="Cheng J."/>
            <person name="Dai P."/>
            <person name="Han X."/>
            <person name="Huang E."/>
            <person name="Gao Y."/>
            <person name="Liu J."/>
            <person name="Shao H."/>
            <person name="Ye R."/>
            <person name="Li L."/>
            <person name="Wei W."/>
            <person name="Wang X."/>
            <person name="Wang C."/>
            <person name="Yang T."/>
            <person name="Huo Q."/>
            <person name="Li W."/>
            <person name="Guo W."/>
            <person name="Chen H."/>
            <person name="Zhou L."/>
            <person name="Ni X."/>
            <person name="Tian J."/>
            <person name="Zhou Y."/>
            <person name="Sheng Y."/>
            <person name="Liu T."/>
            <person name="Pan Y."/>
            <person name="Xia L."/>
            <person name="Li J."/>
            <person name="Zhao F."/>
            <person name="Cao W."/>
        </authorList>
    </citation>
    <scope>NUCLEOTIDE SEQUENCE</scope>
    <source>
        <strain evidence="1">Hyas-2018</strain>
    </source>
</reference>
<proteinExistence type="predicted"/>
<sequence length="114" mass="12841">MDFRGRVSLGEKLGLSGDALRMWIEELNARETEWGTEERDARREQAECEERAREAELTFVREKAALEERNLQLSLRLVEAENAANARASLETGSVGSVDRGAPLQPICPRNFLP</sequence>
<name>A0ACB7SGS2_HYAAI</name>
<dbReference type="EMBL" id="CM023484">
    <property type="protein sequence ID" value="KAH6931884.1"/>
    <property type="molecule type" value="Genomic_DNA"/>
</dbReference>
<protein>
    <submittedName>
        <fullName evidence="1">Uncharacterized protein</fullName>
    </submittedName>
</protein>
<accession>A0ACB7SGS2</accession>
<dbReference type="Proteomes" id="UP000821845">
    <property type="component" value="Chromosome 4"/>
</dbReference>
<evidence type="ECO:0000313" key="2">
    <source>
        <dbReference type="Proteomes" id="UP000821845"/>
    </source>
</evidence>
<organism evidence="1 2">
    <name type="scientific">Hyalomma asiaticum</name>
    <name type="common">Tick</name>
    <dbReference type="NCBI Taxonomy" id="266040"/>
    <lineage>
        <taxon>Eukaryota</taxon>
        <taxon>Metazoa</taxon>
        <taxon>Ecdysozoa</taxon>
        <taxon>Arthropoda</taxon>
        <taxon>Chelicerata</taxon>
        <taxon>Arachnida</taxon>
        <taxon>Acari</taxon>
        <taxon>Parasitiformes</taxon>
        <taxon>Ixodida</taxon>
        <taxon>Ixodoidea</taxon>
        <taxon>Ixodidae</taxon>
        <taxon>Hyalomminae</taxon>
        <taxon>Hyalomma</taxon>
    </lineage>
</organism>